<dbReference type="InterPro" id="IPR040234">
    <property type="entry name" value="QC/QCL"/>
</dbReference>
<sequence length="120" mass="13284">LSPQSLLVLLDLLGAPGPAIHSHFPQTQRWFLRLVAIGVPMSPVPVPCPRVPLLSPYLCTVPVSHRRPRVPAGVPVLHVIPLPFPRVWHTFGDTEENLHPPTVRDLARVLLVFVAEALRL</sequence>
<evidence type="ECO:0000313" key="8">
    <source>
        <dbReference type="EMBL" id="NWQ84741.1"/>
    </source>
</evidence>
<dbReference type="GO" id="GO:0016603">
    <property type="term" value="F:glutaminyl-peptide cyclotransferase activity"/>
    <property type="evidence" value="ECO:0007669"/>
    <property type="project" value="UniProtKB-EC"/>
</dbReference>
<feature type="chain" id="PRO_5029899940" description="glutaminyl-peptide cyclotransferase" evidence="6">
    <location>
        <begin position="22"/>
        <end position="120"/>
    </location>
</feature>
<name>A0A7K4SG03_COLPI</name>
<accession>A0A7K4SG03</accession>
<keyword evidence="4" id="KW-0808">Transferase</keyword>
<protein>
    <recommendedName>
        <fullName evidence="3">glutaminyl-peptide cyclotransferase</fullName>
        <ecNumber evidence="3">2.3.2.5</ecNumber>
    </recommendedName>
</protein>
<comment type="catalytic activity">
    <reaction evidence="1">
        <text>N-terminal L-glutaminyl-[peptide] = N-terminal 5-oxo-L-prolyl-[peptide] + NH4(+)</text>
        <dbReference type="Rhea" id="RHEA:23652"/>
        <dbReference type="Rhea" id="RHEA-COMP:11736"/>
        <dbReference type="Rhea" id="RHEA-COMP:11846"/>
        <dbReference type="ChEBI" id="CHEBI:28938"/>
        <dbReference type="ChEBI" id="CHEBI:64722"/>
        <dbReference type="ChEBI" id="CHEBI:87215"/>
        <dbReference type="EC" id="2.3.2.5"/>
    </reaction>
</comment>
<evidence type="ECO:0000256" key="1">
    <source>
        <dbReference type="ARBA" id="ARBA00000001"/>
    </source>
</evidence>
<comment type="caution">
    <text evidence="8">The sequence shown here is derived from an EMBL/GenBank/DDBJ whole genome shotgun (WGS) entry which is preliminary data.</text>
</comment>
<evidence type="ECO:0000259" key="7">
    <source>
        <dbReference type="Pfam" id="PF04389"/>
    </source>
</evidence>
<dbReference type="Proteomes" id="UP000530263">
    <property type="component" value="Unassembled WGS sequence"/>
</dbReference>
<evidence type="ECO:0000313" key="9">
    <source>
        <dbReference type="Proteomes" id="UP000530263"/>
    </source>
</evidence>
<keyword evidence="6" id="KW-0732">Signal</keyword>
<feature type="non-terminal residue" evidence="8">
    <location>
        <position position="1"/>
    </location>
</feature>
<dbReference type="AlphaFoldDB" id="A0A7K4SG03"/>
<evidence type="ECO:0000256" key="6">
    <source>
        <dbReference type="SAM" id="SignalP"/>
    </source>
</evidence>
<feature type="non-terminal residue" evidence="8">
    <location>
        <position position="120"/>
    </location>
</feature>
<comment type="similarity">
    <text evidence="2">Belongs to the glutaminyl-peptide cyclotransferase family.</text>
</comment>
<dbReference type="EMBL" id="VYZG01007073">
    <property type="protein sequence ID" value="NWQ84741.1"/>
    <property type="molecule type" value="Genomic_DNA"/>
</dbReference>
<dbReference type="Pfam" id="PF04389">
    <property type="entry name" value="Peptidase_M28"/>
    <property type="match status" value="1"/>
</dbReference>
<evidence type="ECO:0000256" key="4">
    <source>
        <dbReference type="ARBA" id="ARBA00022679"/>
    </source>
</evidence>
<dbReference type="EC" id="2.3.2.5" evidence="3"/>
<dbReference type="OrthoDB" id="3907302at2759"/>
<proteinExistence type="inferred from homology"/>
<dbReference type="PANTHER" id="PTHR12283">
    <property type="entry name" value="GLUTAMINYL-PEPTIDE CYCLOTRANSFERASE"/>
    <property type="match status" value="1"/>
</dbReference>
<keyword evidence="9" id="KW-1185">Reference proteome</keyword>
<dbReference type="Gene3D" id="3.40.630.10">
    <property type="entry name" value="Zn peptidases"/>
    <property type="match status" value="1"/>
</dbReference>
<dbReference type="InterPro" id="IPR007484">
    <property type="entry name" value="Peptidase_M28"/>
</dbReference>
<dbReference type="SUPFAM" id="SSF53187">
    <property type="entry name" value="Zn-dependent exopeptidases"/>
    <property type="match status" value="1"/>
</dbReference>
<dbReference type="GO" id="GO:0008270">
    <property type="term" value="F:zinc ion binding"/>
    <property type="evidence" value="ECO:0007669"/>
    <property type="project" value="TreeGrafter"/>
</dbReference>
<dbReference type="PANTHER" id="PTHR12283:SF3">
    <property type="entry name" value="GLUTAMINYL-PEPTIDE CYCLOTRANSFERASE-LIKE PROTEIN"/>
    <property type="match status" value="1"/>
</dbReference>
<feature type="domain" description="Peptidase M28" evidence="7">
    <location>
        <begin position="70"/>
        <end position="113"/>
    </location>
</feature>
<reference evidence="8 9" key="1">
    <citation type="submission" date="2019-09" db="EMBL/GenBank/DDBJ databases">
        <title>Bird 10,000 Genomes (B10K) Project - Family phase.</title>
        <authorList>
            <person name="Zhang G."/>
        </authorList>
    </citation>
    <scope>NUCLEOTIDE SEQUENCE [LARGE SCALE GENOMIC DNA]</scope>
    <source>
        <strain evidence="8">B10K-DU-021-26</strain>
        <tissue evidence="8">Mixed tissue sample</tissue>
    </source>
</reference>
<keyword evidence="5" id="KW-0012">Acyltransferase</keyword>
<evidence type="ECO:0000256" key="3">
    <source>
        <dbReference type="ARBA" id="ARBA00012012"/>
    </source>
</evidence>
<organism evidence="8 9">
    <name type="scientific">Columbina picui</name>
    <name type="common">Picui ground-dove</name>
    <dbReference type="NCBI Taxonomy" id="115618"/>
    <lineage>
        <taxon>Eukaryota</taxon>
        <taxon>Metazoa</taxon>
        <taxon>Chordata</taxon>
        <taxon>Craniata</taxon>
        <taxon>Vertebrata</taxon>
        <taxon>Euteleostomi</taxon>
        <taxon>Archelosauria</taxon>
        <taxon>Archosauria</taxon>
        <taxon>Dinosauria</taxon>
        <taxon>Saurischia</taxon>
        <taxon>Theropoda</taxon>
        <taxon>Coelurosauria</taxon>
        <taxon>Aves</taxon>
        <taxon>Neognathae</taxon>
        <taxon>Neoaves</taxon>
        <taxon>Columbimorphae</taxon>
        <taxon>Columbiformes</taxon>
        <taxon>Columbidae</taxon>
        <taxon>Columbina</taxon>
    </lineage>
</organism>
<gene>
    <name evidence="8" type="primary">Qpctl</name>
    <name evidence="8" type="ORF">COLPIC_R10645</name>
</gene>
<evidence type="ECO:0000256" key="5">
    <source>
        <dbReference type="ARBA" id="ARBA00023315"/>
    </source>
</evidence>
<evidence type="ECO:0000256" key="2">
    <source>
        <dbReference type="ARBA" id="ARBA00006014"/>
    </source>
</evidence>
<feature type="signal peptide" evidence="6">
    <location>
        <begin position="1"/>
        <end position="21"/>
    </location>
</feature>